<keyword evidence="1" id="KW-0732">Signal</keyword>
<protein>
    <submittedName>
        <fullName evidence="2">Basic secretory family protein</fullName>
    </submittedName>
</protein>
<evidence type="ECO:0000313" key="3">
    <source>
        <dbReference type="Proteomes" id="UP000831290"/>
    </source>
</evidence>
<gene>
    <name evidence="2" type="ORF">MQE35_13335</name>
</gene>
<keyword evidence="3" id="KW-1185">Reference proteome</keyword>
<dbReference type="PANTHER" id="PTHR33321:SF12">
    <property type="entry name" value="PLANT BASIC SECRETORY PROTEIN (BSP) FAMILY PROTEIN"/>
    <property type="match status" value="1"/>
</dbReference>
<name>A0A9E6ZZH1_9FLAO</name>
<feature type="signal peptide" evidence="1">
    <location>
        <begin position="1"/>
        <end position="23"/>
    </location>
</feature>
<dbReference type="InterPro" id="IPR007541">
    <property type="entry name" value="Uncharacterised_BSP"/>
</dbReference>
<dbReference type="Proteomes" id="UP000831290">
    <property type="component" value="Chromosome"/>
</dbReference>
<dbReference type="KEGG" id="fbm:MQE35_13335"/>
<organism evidence="2 3">
    <name type="scientific">Abyssalbus ytuae</name>
    <dbReference type="NCBI Taxonomy" id="2926907"/>
    <lineage>
        <taxon>Bacteria</taxon>
        <taxon>Pseudomonadati</taxon>
        <taxon>Bacteroidota</taxon>
        <taxon>Flavobacteriia</taxon>
        <taxon>Flavobacteriales</taxon>
        <taxon>Flavobacteriaceae</taxon>
        <taxon>Abyssalbus</taxon>
    </lineage>
</organism>
<proteinExistence type="predicted"/>
<dbReference type="AlphaFoldDB" id="A0A9E6ZZH1"/>
<evidence type="ECO:0000313" key="2">
    <source>
        <dbReference type="EMBL" id="UOB16716.1"/>
    </source>
</evidence>
<sequence>MKIFKHAVFITFLFMAFSNYAQKAEKISIEYIDGDESLGIKTEKTFKKIIKKVYPQLMKEYNPDAVTNLKVIIDNSDKKSSFVAYADGNTVTVSSEWMHKHPEDFDLMTHEIMHLIQAYPHNAGPGWITEGIADYVRDKYGLNNKKAGWKLTGFQPSHHYTNSYRITARFLKWTEKKYNKELVKKLDFLMRNKQYSDDQWKKLTGKELQELWEAYSKNPEIS</sequence>
<dbReference type="RefSeq" id="WP_255841950.1">
    <property type="nucleotide sequence ID" value="NZ_CP094358.1"/>
</dbReference>
<reference evidence="2" key="1">
    <citation type="submission" date="2022-03" db="EMBL/GenBank/DDBJ databases">
        <title>Description of Abyssus ytuae gen. nov., sp. nov., a novel member of the family Flavobacteriaceae isolated from the sediment of Mariana Trench.</title>
        <authorList>
            <person name="Zhang J."/>
            <person name="Xu X."/>
        </authorList>
    </citation>
    <scope>NUCLEOTIDE SEQUENCE</scope>
    <source>
        <strain evidence="2">MT3330</strain>
    </source>
</reference>
<feature type="chain" id="PRO_5039337874" evidence="1">
    <location>
        <begin position="24"/>
        <end position="222"/>
    </location>
</feature>
<evidence type="ECO:0000256" key="1">
    <source>
        <dbReference type="SAM" id="SignalP"/>
    </source>
</evidence>
<dbReference type="EMBL" id="CP094358">
    <property type="protein sequence ID" value="UOB16716.1"/>
    <property type="molecule type" value="Genomic_DNA"/>
</dbReference>
<dbReference type="PANTHER" id="PTHR33321">
    <property type="match status" value="1"/>
</dbReference>
<dbReference type="Pfam" id="PF04450">
    <property type="entry name" value="BSP"/>
    <property type="match status" value="1"/>
</dbReference>
<accession>A0A9E6ZZH1</accession>